<evidence type="ECO:0000256" key="1">
    <source>
        <dbReference type="SAM" id="MobiDB-lite"/>
    </source>
</evidence>
<feature type="region of interest" description="Disordered" evidence="1">
    <location>
        <begin position="191"/>
        <end position="235"/>
    </location>
</feature>
<gene>
    <name evidence="2" type="ORF">QRT03_26610</name>
</gene>
<sequence>MSGGLGPRWPRRARRLAGVVPRDLPRSLLRPDDDVPALLTRLHAGAVRGRARVHVVQLTEPWACDLGVEMVVAGEFAGDVLRHVEATPDAPPPEPDALTGRVLGTGVEVAGEIVSLRRPSIDGRALAALRGATGAVLVADTKRVRARDLAVAVDMLSGLDIGLLGLVVWEGRIPRDPNWALGGSRRDTPLDAGRPLAALPPAPVVEVAPEPPAVPATPATKPRRRRSPATDSASA</sequence>
<dbReference type="Proteomes" id="UP001231924">
    <property type="component" value="Unassembled WGS sequence"/>
</dbReference>
<keyword evidence="3" id="KW-1185">Reference proteome</keyword>
<protein>
    <submittedName>
        <fullName evidence="2">Uncharacterized protein</fullName>
    </submittedName>
</protein>
<organism evidence="2 3">
    <name type="scientific">Actinomycetospora termitidis</name>
    <dbReference type="NCBI Taxonomy" id="3053470"/>
    <lineage>
        <taxon>Bacteria</taxon>
        <taxon>Bacillati</taxon>
        <taxon>Actinomycetota</taxon>
        <taxon>Actinomycetes</taxon>
        <taxon>Pseudonocardiales</taxon>
        <taxon>Pseudonocardiaceae</taxon>
        <taxon>Actinomycetospora</taxon>
    </lineage>
</organism>
<comment type="caution">
    <text evidence="2">The sequence shown here is derived from an EMBL/GenBank/DDBJ whole genome shotgun (WGS) entry which is preliminary data.</text>
</comment>
<dbReference type="EMBL" id="JASVWF010000007">
    <property type="protein sequence ID" value="MDL5159567.1"/>
    <property type="molecule type" value="Genomic_DNA"/>
</dbReference>
<reference evidence="2 3" key="1">
    <citation type="submission" date="2023-06" db="EMBL/GenBank/DDBJ databases">
        <title>Actinomycetospora Odt1-22.</title>
        <authorList>
            <person name="Supong K."/>
        </authorList>
    </citation>
    <scope>NUCLEOTIDE SEQUENCE [LARGE SCALE GENOMIC DNA]</scope>
    <source>
        <strain evidence="2 3">Odt1-22</strain>
    </source>
</reference>
<feature type="compositionally biased region" description="Pro residues" evidence="1">
    <location>
        <begin position="198"/>
        <end position="215"/>
    </location>
</feature>
<accession>A0ABT7MI06</accession>
<evidence type="ECO:0000313" key="2">
    <source>
        <dbReference type="EMBL" id="MDL5159567.1"/>
    </source>
</evidence>
<name>A0ABT7MI06_9PSEU</name>
<dbReference type="RefSeq" id="WP_286056163.1">
    <property type="nucleotide sequence ID" value="NZ_JASVWF010000007.1"/>
</dbReference>
<evidence type="ECO:0000313" key="3">
    <source>
        <dbReference type="Proteomes" id="UP001231924"/>
    </source>
</evidence>
<proteinExistence type="predicted"/>